<dbReference type="PROSITE" id="PS51229">
    <property type="entry name" value="DCUN1"/>
    <property type="match status" value="1"/>
</dbReference>
<dbReference type="STRING" id="1168221.R7Z6W0"/>
<reference evidence="4" key="1">
    <citation type="submission" date="2012-06" db="EMBL/GenBank/DDBJ databases">
        <title>The genome sequence of Coniosporium apollinis CBS 100218.</title>
        <authorList>
            <consortium name="The Broad Institute Genome Sequencing Platform"/>
            <person name="Cuomo C."/>
            <person name="Gorbushina A."/>
            <person name="Noack S."/>
            <person name="Walker B."/>
            <person name="Young S.K."/>
            <person name="Zeng Q."/>
            <person name="Gargeya S."/>
            <person name="Fitzgerald M."/>
            <person name="Haas B."/>
            <person name="Abouelleil A."/>
            <person name="Alvarado L."/>
            <person name="Arachchi H.M."/>
            <person name="Berlin A.M."/>
            <person name="Chapman S.B."/>
            <person name="Goldberg J."/>
            <person name="Griggs A."/>
            <person name="Gujja S."/>
            <person name="Hansen M."/>
            <person name="Howarth C."/>
            <person name="Imamovic A."/>
            <person name="Larimer J."/>
            <person name="McCowan C."/>
            <person name="Montmayeur A."/>
            <person name="Murphy C."/>
            <person name="Neiman D."/>
            <person name="Pearson M."/>
            <person name="Priest M."/>
            <person name="Roberts A."/>
            <person name="Saif S."/>
            <person name="Shea T."/>
            <person name="Sisk P."/>
            <person name="Sykes S."/>
            <person name="Wortman J."/>
            <person name="Nusbaum C."/>
            <person name="Birren B."/>
        </authorList>
    </citation>
    <scope>NUCLEOTIDE SEQUENCE [LARGE SCALE GENOMIC DNA]</scope>
    <source>
        <strain evidence="4">CBS 100218</strain>
    </source>
</reference>
<feature type="domain" description="DCUN1" evidence="2">
    <location>
        <begin position="149"/>
        <end position="221"/>
    </location>
</feature>
<evidence type="ECO:0000259" key="2">
    <source>
        <dbReference type="PROSITE" id="PS51229"/>
    </source>
</evidence>
<sequence length="221" mass="24268">MPRQAYPALQRMLHPTAGVILGNRPWITAGTQAVAQRVSPYAAQMLQYQAVQSSNRNPHTSMPPANLQPPEAGRGAQGPSSTREGHIRARLPVTRVVLPAYMPSPAPITNTSGVPYDESMFRQLHENLRNIREAEHFQNNSTAHPPSSATKTNLNKLFDRYRDDPRSNPDSIGLDGASNYFHDIGVDLEDVGLFIVSEIVQSPSMGELTREGFVNGWSSLG</sequence>
<keyword evidence="4" id="KW-1185">Reference proteome</keyword>
<accession>R7Z6W0</accession>
<dbReference type="AlphaFoldDB" id="R7Z6W0"/>
<dbReference type="EMBL" id="JH767640">
    <property type="protein sequence ID" value="EON69902.1"/>
    <property type="molecule type" value="Genomic_DNA"/>
</dbReference>
<evidence type="ECO:0000313" key="3">
    <source>
        <dbReference type="EMBL" id="EON69902.1"/>
    </source>
</evidence>
<dbReference type="Gene3D" id="1.10.238.10">
    <property type="entry name" value="EF-hand"/>
    <property type="match status" value="1"/>
</dbReference>
<dbReference type="InterPro" id="IPR005176">
    <property type="entry name" value="PONY_dom"/>
</dbReference>
<evidence type="ECO:0000313" key="4">
    <source>
        <dbReference type="Proteomes" id="UP000016924"/>
    </source>
</evidence>
<dbReference type="RefSeq" id="XP_007785219.1">
    <property type="nucleotide sequence ID" value="XM_007787029.1"/>
</dbReference>
<dbReference type="GeneID" id="19906477"/>
<name>R7Z6W0_CONA1</name>
<organism evidence="3 4">
    <name type="scientific">Coniosporium apollinis (strain CBS 100218)</name>
    <name type="common">Rock-inhabiting black yeast</name>
    <dbReference type="NCBI Taxonomy" id="1168221"/>
    <lineage>
        <taxon>Eukaryota</taxon>
        <taxon>Fungi</taxon>
        <taxon>Dikarya</taxon>
        <taxon>Ascomycota</taxon>
        <taxon>Pezizomycotina</taxon>
        <taxon>Dothideomycetes</taxon>
        <taxon>Dothideomycetes incertae sedis</taxon>
        <taxon>Coniosporium</taxon>
    </lineage>
</organism>
<dbReference type="Proteomes" id="UP000016924">
    <property type="component" value="Unassembled WGS sequence"/>
</dbReference>
<proteinExistence type="predicted"/>
<protein>
    <recommendedName>
        <fullName evidence="2">DCUN1 domain-containing protein</fullName>
    </recommendedName>
</protein>
<feature type="region of interest" description="Disordered" evidence="1">
    <location>
        <begin position="52"/>
        <end position="89"/>
    </location>
</feature>
<gene>
    <name evidence="3" type="ORF">W97_09166</name>
</gene>
<dbReference type="OrthoDB" id="27198at2759"/>
<dbReference type="HOGENOM" id="CLU_1250605_0_0_1"/>
<evidence type="ECO:0000256" key="1">
    <source>
        <dbReference type="SAM" id="MobiDB-lite"/>
    </source>
</evidence>